<dbReference type="GO" id="GO:0016747">
    <property type="term" value="F:acyltransferase activity, transferring groups other than amino-acyl groups"/>
    <property type="evidence" value="ECO:0007669"/>
    <property type="project" value="InterPro"/>
</dbReference>
<dbReference type="Proteomes" id="UP000013893">
    <property type="component" value="Chromosome"/>
</dbReference>
<dbReference type="OrthoDB" id="9798006at2"/>
<gene>
    <name evidence="2" type="ORF">L336_0584</name>
</gene>
<dbReference type="STRING" id="1332188.L336_0584"/>
<feature type="domain" description="N-acetyltransferase" evidence="1">
    <location>
        <begin position="17"/>
        <end position="166"/>
    </location>
</feature>
<organism evidence="2 3">
    <name type="scientific">Candidatus Saccharimonas aalborgensis</name>
    <dbReference type="NCBI Taxonomy" id="1332188"/>
    <lineage>
        <taxon>Bacteria</taxon>
        <taxon>Candidatus Saccharimonadota</taxon>
        <taxon>Candidatus Saccharimonadia</taxon>
        <taxon>Candidatus Saccharimonadales</taxon>
        <taxon>Candidatus Saccharimonadaceae</taxon>
        <taxon>Candidatus Saccharimonas</taxon>
    </lineage>
</organism>
<evidence type="ECO:0000313" key="3">
    <source>
        <dbReference type="Proteomes" id="UP000013893"/>
    </source>
</evidence>
<name>R4PX13_9BACT</name>
<proteinExistence type="predicted"/>
<dbReference type="KEGG" id="saal:L336_0584"/>
<dbReference type="AlphaFoldDB" id="R4PX13"/>
<protein>
    <recommendedName>
        <fullName evidence="1">N-acetyltransferase domain-containing protein</fullName>
    </recommendedName>
</protein>
<dbReference type="InterPro" id="IPR013653">
    <property type="entry name" value="GCN5-like_dom"/>
</dbReference>
<dbReference type="SUPFAM" id="SSF55729">
    <property type="entry name" value="Acyl-CoA N-acyltransferases (Nat)"/>
    <property type="match status" value="1"/>
</dbReference>
<dbReference type="EMBL" id="CP005957">
    <property type="protein sequence ID" value="AGL62287.1"/>
    <property type="molecule type" value="Genomic_DNA"/>
</dbReference>
<dbReference type="PROSITE" id="PS51186">
    <property type="entry name" value="GNAT"/>
    <property type="match status" value="1"/>
</dbReference>
<dbReference type="InterPro" id="IPR000182">
    <property type="entry name" value="GNAT_dom"/>
</dbReference>
<dbReference type="Gene3D" id="3.40.630.30">
    <property type="match status" value="1"/>
</dbReference>
<evidence type="ECO:0000313" key="2">
    <source>
        <dbReference type="EMBL" id="AGL62287.1"/>
    </source>
</evidence>
<dbReference type="Pfam" id="PF08445">
    <property type="entry name" value="FR47"/>
    <property type="match status" value="1"/>
</dbReference>
<dbReference type="InterPro" id="IPR016181">
    <property type="entry name" value="Acyl_CoA_acyltransferase"/>
</dbReference>
<dbReference type="RefSeq" id="WP_015641737.1">
    <property type="nucleotide sequence ID" value="NC_021219.1"/>
</dbReference>
<keyword evidence="3" id="KW-1185">Reference proteome</keyword>
<sequence>MSAGAVIEQYKRWGNSVELRVFDHLPYQRRLEIARALAVATTSSAEQPLQMLPITPEEVYAKYAGVVALVDGQFGGYVGAMQPLKHGVRTMSEVGSLWVPGEFRRHGIGTSLTKSVSRLIQLDGITPYAFCNPSSKGIFDASGYQERTLRDVPEEAGSLCARCPKLGARVLGVECCDTVMVYEEQHDK</sequence>
<dbReference type="HOGENOM" id="CLU_1438676_0_0_0"/>
<reference evidence="2 3" key="1">
    <citation type="journal article" date="2013" name="Nat. Biotechnol.">
        <title>Genome sequences of rare, uncultured bacteria obtained by differential coverage binning of multiple metagenomes.</title>
        <authorList>
            <person name="Albertsen M."/>
            <person name="Hugenholtz P."/>
            <person name="Skarshewski A."/>
            <person name="Nielsen K.L."/>
            <person name="Tyson G.W."/>
            <person name="Nielsen P.H."/>
        </authorList>
    </citation>
    <scope>NUCLEOTIDE SEQUENCE [LARGE SCALE GENOMIC DNA]</scope>
    <source>
        <strain evidence="2">TM71</strain>
    </source>
</reference>
<evidence type="ECO:0000259" key="1">
    <source>
        <dbReference type="PROSITE" id="PS51186"/>
    </source>
</evidence>
<accession>R4PX13</accession>